<protein>
    <recommendedName>
        <fullName evidence="5">CENP-V/GFA domain-containing protein</fullName>
    </recommendedName>
</protein>
<evidence type="ECO:0000256" key="1">
    <source>
        <dbReference type="ARBA" id="ARBA00005495"/>
    </source>
</evidence>
<evidence type="ECO:0000256" key="2">
    <source>
        <dbReference type="ARBA" id="ARBA00022723"/>
    </source>
</evidence>
<dbReference type="GeneID" id="93585534"/>
<dbReference type="GO" id="GO:0016846">
    <property type="term" value="F:carbon-sulfur lyase activity"/>
    <property type="evidence" value="ECO:0007669"/>
    <property type="project" value="InterPro"/>
</dbReference>
<feature type="domain" description="CENP-V/GFA" evidence="5">
    <location>
        <begin position="11"/>
        <end position="123"/>
    </location>
</feature>
<dbReference type="Proteomes" id="UP000283090">
    <property type="component" value="Unassembled WGS sequence"/>
</dbReference>
<keyword evidence="2" id="KW-0479">Metal-binding</keyword>
<dbReference type="SUPFAM" id="SSF51316">
    <property type="entry name" value="Mss4-like"/>
    <property type="match status" value="2"/>
</dbReference>
<dbReference type="STRING" id="97331.A0A437A1B9"/>
<dbReference type="OrthoDB" id="5422068at2759"/>
<keyword evidence="7" id="KW-1185">Reference proteome</keyword>
<comment type="similarity">
    <text evidence="1">Belongs to the Gfa family.</text>
</comment>
<dbReference type="PANTHER" id="PTHR33337">
    <property type="entry name" value="GFA DOMAIN-CONTAINING PROTEIN"/>
    <property type="match status" value="1"/>
</dbReference>
<keyword evidence="3" id="KW-0862">Zinc</keyword>
<evidence type="ECO:0000313" key="6">
    <source>
        <dbReference type="EMBL" id="RVD84886.1"/>
    </source>
</evidence>
<keyword evidence="4" id="KW-0456">Lyase</keyword>
<dbReference type="RefSeq" id="XP_067490430.1">
    <property type="nucleotide sequence ID" value="XM_067632131.1"/>
</dbReference>
<dbReference type="VEuPathDB" id="FungiDB:DFL_003223"/>
<dbReference type="InterPro" id="IPR011057">
    <property type="entry name" value="Mss4-like_sf"/>
</dbReference>
<reference evidence="6 7" key="1">
    <citation type="submission" date="2019-01" db="EMBL/GenBank/DDBJ databases">
        <title>Intercellular communication is required for trap formation in the nematode-trapping fungus Duddingtonia flagrans.</title>
        <authorList>
            <person name="Youssar L."/>
            <person name="Wernet V."/>
            <person name="Hensel N."/>
            <person name="Hildebrandt H.-G."/>
            <person name="Fischer R."/>
        </authorList>
    </citation>
    <scope>NUCLEOTIDE SEQUENCE [LARGE SCALE GENOMIC DNA]</scope>
    <source>
        <strain evidence="6 7">CBS H-5679</strain>
    </source>
</reference>
<evidence type="ECO:0000256" key="3">
    <source>
        <dbReference type="ARBA" id="ARBA00022833"/>
    </source>
</evidence>
<dbReference type="Gene3D" id="3.90.1590.10">
    <property type="entry name" value="glutathione-dependent formaldehyde- activating enzyme (gfa)"/>
    <property type="match status" value="1"/>
</dbReference>
<dbReference type="AlphaFoldDB" id="A0A437A1B9"/>
<evidence type="ECO:0000259" key="5">
    <source>
        <dbReference type="PROSITE" id="PS51891"/>
    </source>
</evidence>
<dbReference type="PROSITE" id="PS51891">
    <property type="entry name" value="CENP_V_GFA"/>
    <property type="match status" value="2"/>
</dbReference>
<dbReference type="Gene3D" id="2.170.150.70">
    <property type="match status" value="1"/>
</dbReference>
<evidence type="ECO:0000256" key="4">
    <source>
        <dbReference type="ARBA" id="ARBA00023239"/>
    </source>
</evidence>
<feature type="domain" description="CENP-V/GFA" evidence="5">
    <location>
        <begin position="188"/>
        <end position="331"/>
    </location>
</feature>
<dbReference type="EMBL" id="SAEB01000006">
    <property type="protein sequence ID" value="RVD84886.1"/>
    <property type="molecule type" value="Genomic_DNA"/>
</dbReference>
<gene>
    <name evidence="6" type="ORF">DFL_003223</name>
</gene>
<name>A0A437A1B9_ARTFL</name>
<dbReference type="InterPro" id="IPR006913">
    <property type="entry name" value="CENP-V/GFA"/>
</dbReference>
<dbReference type="PANTHER" id="PTHR33337:SF31">
    <property type="entry name" value="DUF636 DOMAIN PROTEIN (AFU_ORTHOLOGUE AFUA_2G12650)"/>
    <property type="match status" value="1"/>
</dbReference>
<organism evidence="6 7">
    <name type="scientific">Arthrobotrys flagrans</name>
    <name type="common">Nematode-trapping fungus</name>
    <name type="synonym">Trichothecium flagrans</name>
    <dbReference type="NCBI Taxonomy" id="97331"/>
    <lineage>
        <taxon>Eukaryota</taxon>
        <taxon>Fungi</taxon>
        <taxon>Dikarya</taxon>
        <taxon>Ascomycota</taxon>
        <taxon>Pezizomycotina</taxon>
        <taxon>Orbiliomycetes</taxon>
        <taxon>Orbiliales</taxon>
        <taxon>Orbiliaceae</taxon>
        <taxon>Arthrobotrys</taxon>
    </lineage>
</organism>
<proteinExistence type="inferred from homology"/>
<accession>A0A437A1B9</accession>
<evidence type="ECO:0000313" key="7">
    <source>
        <dbReference type="Proteomes" id="UP000283090"/>
    </source>
</evidence>
<dbReference type="GO" id="GO:0046872">
    <property type="term" value="F:metal ion binding"/>
    <property type="evidence" value="ECO:0007669"/>
    <property type="project" value="UniProtKB-KW"/>
</dbReference>
<sequence length="364" mass="40500">MAAPNCNTITLTARCHCKSNHFTIEIPKSALPLRSAICQCNTCRHTTGNLAAGSISFPNSLGIPKPDVSNLVEYKTSEHLSRYFCGTCGAHICTIESDCWDAMTGIVDQTGDLLERLNIWADDTGDGGFGAFFTQHKGGKVKNYRTNGRKATGEIETVAEETIKEHMAKSKAIVATETNEFRESDEKLRCRCHCGGVDFYLTLPNPHTPGPDPNKLDRNDGFWWLTGKKYRASICSCESCRRCSGFEINPWIYVPKANVLWKDGKLMQFNEGTLKSYESTPGAVIREFCMVCGAKVFYRAPKRREPSGVLDVASGLFVGVDSRVEEWFKWEPETGFEDDALDPEFVISINNGISKWNKEAEGTE</sequence>
<dbReference type="Pfam" id="PF04828">
    <property type="entry name" value="GFA"/>
    <property type="match status" value="2"/>
</dbReference>
<comment type="caution">
    <text evidence="6">The sequence shown here is derived from an EMBL/GenBank/DDBJ whole genome shotgun (WGS) entry which is preliminary data.</text>
</comment>